<evidence type="ECO:0000256" key="3">
    <source>
        <dbReference type="ARBA" id="ARBA00023163"/>
    </source>
</evidence>
<evidence type="ECO:0000313" key="7">
    <source>
        <dbReference type="Proteomes" id="UP000274097"/>
    </source>
</evidence>
<feature type="domain" description="HTH gntR-type" evidence="4">
    <location>
        <begin position="20"/>
        <end position="87"/>
    </location>
</feature>
<dbReference type="RefSeq" id="WP_120639654.1">
    <property type="nucleotide sequence ID" value="NZ_RAQU01000128.1"/>
</dbReference>
<dbReference type="InterPro" id="IPR036388">
    <property type="entry name" value="WH-like_DNA-bd_sf"/>
</dbReference>
<accession>A0A3A9J9M3</accession>
<name>A0A3A9J9M3_9PROT</name>
<dbReference type="OrthoDB" id="9815654at2"/>
<dbReference type="InParanoid" id="A0A3A9J9M3"/>
<dbReference type="Proteomes" id="UP000274097">
    <property type="component" value="Unassembled WGS sequence"/>
</dbReference>
<evidence type="ECO:0000313" key="6">
    <source>
        <dbReference type="EMBL" id="RMI19857.1"/>
    </source>
</evidence>
<dbReference type="PANTHER" id="PTHR43537">
    <property type="entry name" value="TRANSCRIPTIONAL REGULATOR, GNTR FAMILY"/>
    <property type="match status" value="1"/>
</dbReference>
<dbReference type="Proteomes" id="UP000278036">
    <property type="component" value="Unassembled WGS sequence"/>
</dbReference>
<dbReference type="InterPro" id="IPR000524">
    <property type="entry name" value="Tscrpt_reg_HTH_GntR"/>
</dbReference>
<dbReference type="SUPFAM" id="SSF48008">
    <property type="entry name" value="GntR ligand-binding domain-like"/>
    <property type="match status" value="1"/>
</dbReference>
<evidence type="ECO:0000256" key="2">
    <source>
        <dbReference type="ARBA" id="ARBA00023125"/>
    </source>
</evidence>
<dbReference type="SMART" id="SM00895">
    <property type="entry name" value="FCD"/>
    <property type="match status" value="1"/>
</dbReference>
<dbReference type="FunCoup" id="A0A3A9J9M3">
    <property type="interactions" value="60"/>
</dbReference>
<proteinExistence type="predicted"/>
<dbReference type="InterPro" id="IPR011711">
    <property type="entry name" value="GntR_C"/>
</dbReference>
<gene>
    <name evidence="5" type="ORF">D6Z83_18050</name>
    <name evidence="6" type="ORF">EBE87_18480</name>
</gene>
<dbReference type="PANTHER" id="PTHR43537:SF39">
    <property type="entry name" value="HTH-TYPE TRANSCRIPTIONAL REGULATOR MCBR"/>
    <property type="match status" value="1"/>
</dbReference>
<keyword evidence="7" id="KW-1185">Reference proteome</keyword>
<dbReference type="GO" id="GO:0003700">
    <property type="term" value="F:DNA-binding transcription factor activity"/>
    <property type="evidence" value="ECO:0007669"/>
    <property type="project" value="InterPro"/>
</dbReference>
<keyword evidence="2" id="KW-0238">DNA-binding</keyword>
<reference evidence="5 8" key="1">
    <citation type="submission" date="2018-09" db="EMBL/GenBank/DDBJ databases">
        <title>Roseomonas sp. nov., isolated from feces of Tibetan antelopes in the Qinghai-Tibet plateau, China.</title>
        <authorList>
            <person name="Tian Z."/>
        </authorList>
    </citation>
    <scope>NUCLEOTIDE SEQUENCE [LARGE SCALE GENOMIC DNA]</scope>
    <source>
        <strain evidence="6 7">Z23</strain>
        <strain evidence="5 8">Z24</strain>
    </source>
</reference>
<dbReference type="SUPFAM" id="SSF46785">
    <property type="entry name" value="Winged helix' DNA-binding domain"/>
    <property type="match status" value="1"/>
</dbReference>
<dbReference type="EMBL" id="RAQU01000128">
    <property type="protein sequence ID" value="RKK02760.1"/>
    <property type="molecule type" value="Genomic_DNA"/>
</dbReference>
<evidence type="ECO:0000256" key="1">
    <source>
        <dbReference type="ARBA" id="ARBA00023015"/>
    </source>
</evidence>
<dbReference type="AlphaFoldDB" id="A0A3A9J9M3"/>
<evidence type="ECO:0000313" key="8">
    <source>
        <dbReference type="Proteomes" id="UP000278036"/>
    </source>
</evidence>
<protein>
    <submittedName>
        <fullName evidence="6">FCD domain-containing protein</fullName>
    </submittedName>
    <submittedName>
        <fullName evidence="5">GntR family transcriptional regulator</fullName>
    </submittedName>
</protein>
<dbReference type="SMART" id="SM00345">
    <property type="entry name" value="HTH_GNTR"/>
    <property type="match status" value="1"/>
</dbReference>
<dbReference type="CDD" id="cd07377">
    <property type="entry name" value="WHTH_GntR"/>
    <property type="match status" value="1"/>
</dbReference>
<dbReference type="InterPro" id="IPR008920">
    <property type="entry name" value="TF_FadR/GntR_C"/>
</dbReference>
<dbReference type="EMBL" id="RFLX01000015">
    <property type="protein sequence ID" value="RMI19857.1"/>
    <property type="molecule type" value="Genomic_DNA"/>
</dbReference>
<dbReference type="Pfam" id="PF07729">
    <property type="entry name" value="FCD"/>
    <property type="match status" value="1"/>
</dbReference>
<keyword evidence="3" id="KW-0804">Transcription</keyword>
<sequence>MRHKQEADPAPEVFGTVERSSLSTQAYQQIRKALMVGELKPGQKLNGRELALRLGTSLTPVREALLQMVAEGILESRTGQSITVPKPTRSVYGELRDIRAEVEGLGAERAAQRIDDAGIAELAALHDGLVRGKAERDYGTALRFNEAFHLGLARQSGMPRLYRVVEGLWAQSGPFLNYLYNGPEGWPVGDDPHAHVEVMEALRRRDGAGARAAIVKDILRGGAGMMQRLPD</sequence>
<dbReference type="PROSITE" id="PS50949">
    <property type="entry name" value="HTH_GNTR"/>
    <property type="match status" value="1"/>
</dbReference>
<dbReference type="Gene3D" id="1.20.120.530">
    <property type="entry name" value="GntR ligand-binding domain-like"/>
    <property type="match status" value="1"/>
</dbReference>
<dbReference type="Gene3D" id="1.10.10.10">
    <property type="entry name" value="Winged helix-like DNA-binding domain superfamily/Winged helix DNA-binding domain"/>
    <property type="match status" value="1"/>
</dbReference>
<evidence type="ECO:0000259" key="4">
    <source>
        <dbReference type="PROSITE" id="PS50949"/>
    </source>
</evidence>
<dbReference type="Pfam" id="PF00392">
    <property type="entry name" value="GntR"/>
    <property type="match status" value="1"/>
</dbReference>
<dbReference type="InterPro" id="IPR036390">
    <property type="entry name" value="WH_DNA-bd_sf"/>
</dbReference>
<evidence type="ECO:0000313" key="5">
    <source>
        <dbReference type="EMBL" id="RKK02760.1"/>
    </source>
</evidence>
<keyword evidence="1" id="KW-0805">Transcription regulation</keyword>
<organism evidence="5 8">
    <name type="scientific">Teichococcus wenyumeiae</name>
    <dbReference type="NCBI Taxonomy" id="2478470"/>
    <lineage>
        <taxon>Bacteria</taxon>
        <taxon>Pseudomonadati</taxon>
        <taxon>Pseudomonadota</taxon>
        <taxon>Alphaproteobacteria</taxon>
        <taxon>Acetobacterales</taxon>
        <taxon>Roseomonadaceae</taxon>
        <taxon>Roseomonas</taxon>
    </lineage>
</organism>
<dbReference type="GO" id="GO:0003677">
    <property type="term" value="F:DNA binding"/>
    <property type="evidence" value="ECO:0007669"/>
    <property type="project" value="UniProtKB-KW"/>
</dbReference>
<comment type="caution">
    <text evidence="5">The sequence shown here is derived from an EMBL/GenBank/DDBJ whole genome shotgun (WGS) entry which is preliminary data.</text>
</comment>